<sequence length="177" mass="19900">MQMDSDLVIYRTTLVRTFQVALSVIPRGSWGDVARRFTMIRWGLNCNFGLGGLKNCFRIIILSFGNCVDRSDLIVDRSYDEAMVIGMNRMFIWTWASPMSIGPSTSRPPLHFHLTAAARRLAPPPAAIRFLRGWNCSDHVDEEVSFVTNSSAFLVQTDEGGVIPVVDRIRRSTAAYL</sequence>
<protein>
    <submittedName>
        <fullName evidence="1">Uncharacterized protein</fullName>
    </submittedName>
</protein>
<dbReference type="Proteomes" id="UP000250235">
    <property type="component" value="Unassembled WGS sequence"/>
</dbReference>
<keyword evidence="2" id="KW-1185">Reference proteome</keyword>
<proteinExistence type="predicted"/>
<dbReference type="AlphaFoldDB" id="A0A2Z7CZ89"/>
<dbReference type="EMBL" id="KQ991036">
    <property type="protein sequence ID" value="KZV52564.1"/>
    <property type="molecule type" value="Genomic_DNA"/>
</dbReference>
<accession>A0A2Z7CZ89</accession>
<evidence type="ECO:0000313" key="2">
    <source>
        <dbReference type="Proteomes" id="UP000250235"/>
    </source>
</evidence>
<reference evidence="1 2" key="1">
    <citation type="journal article" date="2015" name="Proc. Natl. Acad. Sci. U.S.A.">
        <title>The resurrection genome of Boea hygrometrica: A blueprint for survival of dehydration.</title>
        <authorList>
            <person name="Xiao L."/>
            <person name="Yang G."/>
            <person name="Zhang L."/>
            <person name="Yang X."/>
            <person name="Zhao S."/>
            <person name="Ji Z."/>
            <person name="Zhou Q."/>
            <person name="Hu M."/>
            <person name="Wang Y."/>
            <person name="Chen M."/>
            <person name="Xu Y."/>
            <person name="Jin H."/>
            <person name="Xiao X."/>
            <person name="Hu G."/>
            <person name="Bao F."/>
            <person name="Hu Y."/>
            <person name="Wan P."/>
            <person name="Li L."/>
            <person name="Deng X."/>
            <person name="Kuang T."/>
            <person name="Xiang C."/>
            <person name="Zhu J.K."/>
            <person name="Oliver M.J."/>
            <person name="He Y."/>
        </authorList>
    </citation>
    <scope>NUCLEOTIDE SEQUENCE [LARGE SCALE GENOMIC DNA]</scope>
    <source>
        <strain evidence="2">cv. XS01</strain>
    </source>
</reference>
<name>A0A2Z7CZ89_9LAMI</name>
<evidence type="ECO:0000313" key="1">
    <source>
        <dbReference type="EMBL" id="KZV52564.1"/>
    </source>
</evidence>
<organism evidence="1 2">
    <name type="scientific">Dorcoceras hygrometricum</name>
    <dbReference type="NCBI Taxonomy" id="472368"/>
    <lineage>
        <taxon>Eukaryota</taxon>
        <taxon>Viridiplantae</taxon>
        <taxon>Streptophyta</taxon>
        <taxon>Embryophyta</taxon>
        <taxon>Tracheophyta</taxon>
        <taxon>Spermatophyta</taxon>
        <taxon>Magnoliopsida</taxon>
        <taxon>eudicotyledons</taxon>
        <taxon>Gunneridae</taxon>
        <taxon>Pentapetalae</taxon>
        <taxon>asterids</taxon>
        <taxon>lamiids</taxon>
        <taxon>Lamiales</taxon>
        <taxon>Gesneriaceae</taxon>
        <taxon>Didymocarpoideae</taxon>
        <taxon>Trichosporeae</taxon>
        <taxon>Loxocarpinae</taxon>
        <taxon>Dorcoceras</taxon>
    </lineage>
</organism>
<gene>
    <name evidence="1" type="ORF">F511_26791</name>
</gene>